<keyword evidence="2" id="KW-1185">Reference proteome</keyword>
<accession>A0A2R6W0A7</accession>
<evidence type="ECO:0000313" key="1">
    <source>
        <dbReference type="EMBL" id="PTQ27287.1"/>
    </source>
</evidence>
<organism evidence="1 2">
    <name type="scientific">Marchantia polymorpha</name>
    <name type="common">Common liverwort</name>
    <name type="synonym">Marchantia aquatica</name>
    <dbReference type="NCBI Taxonomy" id="3197"/>
    <lineage>
        <taxon>Eukaryota</taxon>
        <taxon>Viridiplantae</taxon>
        <taxon>Streptophyta</taxon>
        <taxon>Embryophyta</taxon>
        <taxon>Marchantiophyta</taxon>
        <taxon>Marchantiopsida</taxon>
        <taxon>Marchantiidae</taxon>
        <taxon>Marchantiales</taxon>
        <taxon>Marchantiaceae</taxon>
        <taxon>Marchantia</taxon>
    </lineage>
</organism>
<dbReference type="Gramene" id="Mp7g13140.1">
    <property type="protein sequence ID" value="Mp7g13140.1.cds"/>
    <property type="gene ID" value="Mp7g13140"/>
</dbReference>
<gene>
    <name evidence="1" type="ORF">MARPO_0208s0002</name>
</gene>
<dbReference type="EMBL" id="KZ772875">
    <property type="protein sequence ID" value="PTQ27287.1"/>
    <property type="molecule type" value="Genomic_DNA"/>
</dbReference>
<proteinExistence type="predicted"/>
<name>A0A2R6W0A7_MARPO</name>
<dbReference type="AlphaFoldDB" id="A0A2R6W0A7"/>
<sequence length="107" mass="11837">MCPALRGFRYVCDLAIFTQYVFGGVATHPNLRSLSFKRRGLKLKSFVSIIRAAATSNSSTKVNIGKLESEGGEKKKSRSLKSVGFRNCMHLLDTDVSLLCSLHSKVR</sequence>
<dbReference type="Proteomes" id="UP000244005">
    <property type="component" value="Unassembled WGS sequence"/>
</dbReference>
<reference evidence="2" key="1">
    <citation type="journal article" date="2017" name="Cell">
        <title>Insights into land plant evolution garnered from the Marchantia polymorpha genome.</title>
        <authorList>
            <person name="Bowman J.L."/>
            <person name="Kohchi T."/>
            <person name="Yamato K.T."/>
            <person name="Jenkins J."/>
            <person name="Shu S."/>
            <person name="Ishizaki K."/>
            <person name="Yamaoka S."/>
            <person name="Nishihama R."/>
            <person name="Nakamura Y."/>
            <person name="Berger F."/>
            <person name="Adam C."/>
            <person name="Aki S.S."/>
            <person name="Althoff F."/>
            <person name="Araki T."/>
            <person name="Arteaga-Vazquez M.A."/>
            <person name="Balasubrmanian S."/>
            <person name="Barry K."/>
            <person name="Bauer D."/>
            <person name="Boehm C.R."/>
            <person name="Briginshaw L."/>
            <person name="Caballero-Perez J."/>
            <person name="Catarino B."/>
            <person name="Chen F."/>
            <person name="Chiyoda S."/>
            <person name="Chovatia M."/>
            <person name="Davies K.M."/>
            <person name="Delmans M."/>
            <person name="Demura T."/>
            <person name="Dierschke T."/>
            <person name="Dolan L."/>
            <person name="Dorantes-Acosta A.E."/>
            <person name="Eklund D.M."/>
            <person name="Florent S.N."/>
            <person name="Flores-Sandoval E."/>
            <person name="Fujiyama A."/>
            <person name="Fukuzawa H."/>
            <person name="Galik B."/>
            <person name="Grimanelli D."/>
            <person name="Grimwood J."/>
            <person name="Grossniklaus U."/>
            <person name="Hamada T."/>
            <person name="Haseloff J."/>
            <person name="Hetherington A.J."/>
            <person name="Higo A."/>
            <person name="Hirakawa Y."/>
            <person name="Hundley H.N."/>
            <person name="Ikeda Y."/>
            <person name="Inoue K."/>
            <person name="Inoue S.I."/>
            <person name="Ishida S."/>
            <person name="Jia Q."/>
            <person name="Kakita M."/>
            <person name="Kanazawa T."/>
            <person name="Kawai Y."/>
            <person name="Kawashima T."/>
            <person name="Kennedy M."/>
            <person name="Kinose K."/>
            <person name="Kinoshita T."/>
            <person name="Kohara Y."/>
            <person name="Koide E."/>
            <person name="Komatsu K."/>
            <person name="Kopischke S."/>
            <person name="Kubo M."/>
            <person name="Kyozuka J."/>
            <person name="Lagercrantz U."/>
            <person name="Lin S.S."/>
            <person name="Lindquist E."/>
            <person name="Lipzen A.M."/>
            <person name="Lu C.W."/>
            <person name="De Luna E."/>
            <person name="Martienssen R.A."/>
            <person name="Minamino N."/>
            <person name="Mizutani M."/>
            <person name="Mizutani M."/>
            <person name="Mochizuki N."/>
            <person name="Monte I."/>
            <person name="Mosher R."/>
            <person name="Nagasaki H."/>
            <person name="Nakagami H."/>
            <person name="Naramoto S."/>
            <person name="Nishitani K."/>
            <person name="Ohtani M."/>
            <person name="Okamoto T."/>
            <person name="Okumura M."/>
            <person name="Phillips J."/>
            <person name="Pollak B."/>
            <person name="Reinders A."/>
            <person name="Rovekamp M."/>
            <person name="Sano R."/>
            <person name="Sawa S."/>
            <person name="Schmid M.W."/>
            <person name="Shirakawa M."/>
            <person name="Solano R."/>
            <person name="Spunde A."/>
            <person name="Suetsugu N."/>
            <person name="Sugano S."/>
            <person name="Sugiyama A."/>
            <person name="Sun R."/>
            <person name="Suzuki Y."/>
            <person name="Takenaka M."/>
            <person name="Takezawa D."/>
            <person name="Tomogane H."/>
            <person name="Tsuzuki M."/>
            <person name="Ueda T."/>
            <person name="Umeda M."/>
            <person name="Ward J.M."/>
            <person name="Watanabe Y."/>
            <person name="Yazaki K."/>
            <person name="Yokoyama R."/>
            <person name="Yoshitake Y."/>
            <person name="Yotsui I."/>
            <person name="Zachgo S."/>
            <person name="Schmutz J."/>
        </authorList>
    </citation>
    <scope>NUCLEOTIDE SEQUENCE [LARGE SCALE GENOMIC DNA]</scope>
    <source>
        <strain evidence="2">Tak-1</strain>
    </source>
</reference>
<protein>
    <submittedName>
        <fullName evidence="1">Uncharacterized protein</fullName>
    </submittedName>
</protein>
<evidence type="ECO:0000313" key="2">
    <source>
        <dbReference type="Proteomes" id="UP000244005"/>
    </source>
</evidence>